<sequence length="337" mass="36386">MQHLTAKERLLAAAKKQQTDRPPCICPGGMMNMVFQEIMEKSNCLWPEAHVNADKMAGLVYALNEAGGFENYGVPFCMTVEAEAMGAQVNMGNLICEPHVVDSPLKSSAQVDLLKPLDVNTGRAKVVIDAIKILKAKNTEVPIIGNMTGPVSIAGTLVDMSALLKEFHINPADTVKLLDFIVENLIVFGKAQIEAGADAICIAEPSGTGEILGPKRFRDYSVKYVNEVFDALDVPVKIVHICGALRTVYKIIPEFHCNVFSFDSVVPIAEMKSYLPEKAVMGNVNCYALGSMSPEKVESLARFAMAKGADILAPACGLSTTTPLINVQKMANAARQQ</sequence>
<dbReference type="PANTHER" id="PTHR47099:SF1">
    <property type="entry name" value="METHYLCOBAMIDE:COM METHYLTRANSFERASE MTBA"/>
    <property type="match status" value="1"/>
</dbReference>
<name>A0ABT1Y4E8_9FIRM</name>
<keyword evidence="2" id="KW-0489">Methyltransferase</keyword>
<evidence type="ECO:0000313" key="2">
    <source>
        <dbReference type="EMBL" id="MCR6545745.1"/>
    </source>
</evidence>
<dbReference type="EMBL" id="JANPWE010000004">
    <property type="protein sequence ID" value="MCR6545745.1"/>
    <property type="molecule type" value="Genomic_DNA"/>
</dbReference>
<comment type="caution">
    <text evidence="2">The sequence shown here is derived from an EMBL/GenBank/DDBJ whole genome shotgun (WGS) entry which is preliminary data.</text>
</comment>
<gene>
    <name evidence="2" type="ORF">NVS47_09520</name>
</gene>
<dbReference type="PANTHER" id="PTHR47099">
    <property type="entry name" value="METHYLCOBAMIDE:COM METHYLTRANSFERASE MTBA"/>
    <property type="match status" value="1"/>
</dbReference>
<dbReference type="Pfam" id="PF01208">
    <property type="entry name" value="URO-D"/>
    <property type="match status" value="1"/>
</dbReference>
<dbReference type="InterPro" id="IPR000257">
    <property type="entry name" value="Uroporphyrinogen_deCOase"/>
</dbReference>
<dbReference type="GO" id="GO:0032259">
    <property type="term" value="P:methylation"/>
    <property type="evidence" value="ECO:0007669"/>
    <property type="project" value="UniProtKB-KW"/>
</dbReference>
<accession>A0ABT1Y4E8</accession>
<dbReference type="Gene3D" id="3.20.20.210">
    <property type="match status" value="1"/>
</dbReference>
<evidence type="ECO:0000259" key="1">
    <source>
        <dbReference type="Pfam" id="PF01208"/>
    </source>
</evidence>
<reference evidence="2 3" key="1">
    <citation type="submission" date="2022-08" db="EMBL/GenBank/DDBJ databases">
        <title>Proteogenomics of the novel Dehalobacterium formicoaceticum strain EZ94 highlights a key role of methyltransferases during anaerobic dichloromethane degradation.</title>
        <authorList>
            <person name="Wasmund K."/>
        </authorList>
    </citation>
    <scope>NUCLEOTIDE SEQUENCE [LARGE SCALE GENOMIC DNA]</scope>
    <source>
        <strain evidence="2 3">EZ94</strain>
    </source>
</reference>
<proteinExistence type="predicted"/>
<keyword evidence="3" id="KW-1185">Reference proteome</keyword>
<dbReference type="InterPro" id="IPR038071">
    <property type="entry name" value="UROD/MetE-like_sf"/>
</dbReference>
<dbReference type="NCBIfam" id="NF004889">
    <property type="entry name" value="PRK06252.1"/>
    <property type="match status" value="1"/>
</dbReference>
<protein>
    <submittedName>
        <fullName evidence="2">Methylcobamide--CoM methyltransferase</fullName>
    </submittedName>
</protein>
<feature type="domain" description="Uroporphyrinogen decarboxylase (URO-D)" evidence="1">
    <location>
        <begin position="5"/>
        <end position="336"/>
    </location>
</feature>
<keyword evidence="2" id="KW-0808">Transferase</keyword>
<dbReference type="GO" id="GO:0008168">
    <property type="term" value="F:methyltransferase activity"/>
    <property type="evidence" value="ECO:0007669"/>
    <property type="project" value="UniProtKB-KW"/>
</dbReference>
<dbReference type="RefSeq" id="WP_257913303.1">
    <property type="nucleotide sequence ID" value="NZ_JANPWE010000004.1"/>
</dbReference>
<dbReference type="SUPFAM" id="SSF51726">
    <property type="entry name" value="UROD/MetE-like"/>
    <property type="match status" value="1"/>
</dbReference>
<evidence type="ECO:0000313" key="3">
    <source>
        <dbReference type="Proteomes" id="UP001524944"/>
    </source>
</evidence>
<dbReference type="InterPro" id="IPR052024">
    <property type="entry name" value="Methanogen_methyltrans"/>
</dbReference>
<dbReference type="Proteomes" id="UP001524944">
    <property type="component" value="Unassembled WGS sequence"/>
</dbReference>
<organism evidence="2 3">
    <name type="scientific">Dehalobacterium formicoaceticum</name>
    <dbReference type="NCBI Taxonomy" id="51515"/>
    <lineage>
        <taxon>Bacteria</taxon>
        <taxon>Bacillati</taxon>
        <taxon>Bacillota</taxon>
        <taxon>Clostridia</taxon>
        <taxon>Eubacteriales</taxon>
        <taxon>Peptococcaceae</taxon>
        <taxon>Dehalobacterium</taxon>
    </lineage>
</organism>